<proteinExistence type="predicted"/>
<keyword evidence="3" id="KW-0032">Aminotransferase</keyword>
<dbReference type="PANTHER" id="PTHR43586">
    <property type="entry name" value="CYSTEINE DESULFURASE"/>
    <property type="match status" value="1"/>
</dbReference>
<accession>A0ABP3XLP1</accession>
<dbReference type="InterPro" id="IPR015424">
    <property type="entry name" value="PyrdxlP-dep_Trfase"/>
</dbReference>
<name>A0ABP3XLP1_9SPHN</name>
<dbReference type="InterPro" id="IPR015421">
    <property type="entry name" value="PyrdxlP-dep_Trfase_major"/>
</dbReference>
<dbReference type="SUPFAM" id="SSF53383">
    <property type="entry name" value="PLP-dependent transferases"/>
    <property type="match status" value="1"/>
</dbReference>
<keyword evidence="4" id="KW-1185">Reference proteome</keyword>
<feature type="domain" description="Aminotransferase class V" evidence="2">
    <location>
        <begin position="52"/>
        <end position="354"/>
    </location>
</feature>
<keyword evidence="1" id="KW-0663">Pyridoxal phosphate</keyword>
<dbReference type="Gene3D" id="3.40.640.10">
    <property type="entry name" value="Type I PLP-dependent aspartate aminotransferase-like (Major domain)"/>
    <property type="match status" value="1"/>
</dbReference>
<gene>
    <name evidence="3" type="ORF">GCM10009115_23920</name>
</gene>
<dbReference type="GO" id="GO:0008483">
    <property type="term" value="F:transaminase activity"/>
    <property type="evidence" value="ECO:0007669"/>
    <property type="project" value="UniProtKB-KW"/>
</dbReference>
<evidence type="ECO:0000259" key="2">
    <source>
        <dbReference type="Pfam" id="PF00266"/>
    </source>
</evidence>
<dbReference type="InterPro" id="IPR000192">
    <property type="entry name" value="Aminotrans_V_dom"/>
</dbReference>
<evidence type="ECO:0000256" key="1">
    <source>
        <dbReference type="ARBA" id="ARBA00022898"/>
    </source>
</evidence>
<dbReference type="InterPro" id="IPR015422">
    <property type="entry name" value="PyrdxlP-dep_Trfase_small"/>
</dbReference>
<reference evidence="4" key="1">
    <citation type="journal article" date="2019" name="Int. J. Syst. Evol. Microbiol.">
        <title>The Global Catalogue of Microorganisms (GCM) 10K type strain sequencing project: providing services to taxonomists for standard genome sequencing and annotation.</title>
        <authorList>
            <consortium name="The Broad Institute Genomics Platform"/>
            <consortium name="The Broad Institute Genome Sequencing Center for Infectious Disease"/>
            <person name="Wu L."/>
            <person name="Ma J."/>
        </authorList>
    </citation>
    <scope>NUCLEOTIDE SEQUENCE [LARGE SCALE GENOMIC DNA]</scope>
    <source>
        <strain evidence="4">JCM 15910</strain>
    </source>
</reference>
<protein>
    <submittedName>
        <fullName evidence="3">Aminotransferase class V-fold PLP-dependent enzyme</fullName>
    </submittedName>
</protein>
<dbReference type="RefSeq" id="WP_215353375.1">
    <property type="nucleotide sequence ID" value="NZ_BAAAFE010000008.1"/>
</dbReference>
<dbReference type="EMBL" id="BAAAFE010000008">
    <property type="protein sequence ID" value="GAA0865426.1"/>
    <property type="molecule type" value="Genomic_DNA"/>
</dbReference>
<dbReference type="PANTHER" id="PTHR43586:SF15">
    <property type="entry name" value="BLR3095 PROTEIN"/>
    <property type="match status" value="1"/>
</dbReference>
<dbReference type="Proteomes" id="UP001500738">
    <property type="component" value="Unassembled WGS sequence"/>
</dbReference>
<evidence type="ECO:0000313" key="3">
    <source>
        <dbReference type="EMBL" id="GAA0865426.1"/>
    </source>
</evidence>
<sequence>MPNPSCRTLFDIPDDVAYFNTAYNAPLLRASRDALVCAAGAKLRPWERAPADFFADAETLRGVSATLFGTAAENFAIVPAASYGISTAARILEPRLQAGDHILLAAQEFPSNIFPWQRIAAERGAAIRTAGRPADGDWTRAVLAALDPTVRIAALSACHWTDGATFDLVAIGAACRANGTVLVLDVTQSLGAAPLDLAAVRPDFMVAAGYKWLLCPYGFSLLYVDPRWHDERPLEESWLARSNAQDFARLADYCAEYRAGARRYDVGETCVTTVLPGAIAALRQIEQWGIAGIAARLGAITDRIAAAVAPLGYEILAPHFRSRHILGLSVAGDPQDLIGLLRARNIHVSQRGDAIRIAPHLHVTDADVDRLIEALAGD</sequence>
<keyword evidence="3" id="KW-0808">Transferase</keyword>
<dbReference type="Gene3D" id="3.90.1150.10">
    <property type="entry name" value="Aspartate Aminotransferase, domain 1"/>
    <property type="match status" value="1"/>
</dbReference>
<evidence type="ECO:0000313" key="4">
    <source>
        <dbReference type="Proteomes" id="UP001500738"/>
    </source>
</evidence>
<organism evidence="3 4">
    <name type="scientific">Sphingopyxis soli</name>
    <dbReference type="NCBI Taxonomy" id="592051"/>
    <lineage>
        <taxon>Bacteria</taxon>
        <taxon>Pseudomonadati</taxon>
        <taxon>Pseudomonadota</taxon>
        <taxon>Alphaproteobacteria</taxon>
        <taxon>Sphingomonadales</taxon>
        <taxon>Sphingomonadaceae</taxon>
        <taxon>Sphingopyxis</taxon>
    </lineage>
</organism>
<dbReference type="Pfam" id="PF00266">
    <property type="entry name" value="Aminotran_5"/>
    <property type="match status" value="1"/>
</dbReference>
<comment type="caution">
    <text evidence="3">The sequence shown here is derived from an EMBL/GenBank/DDBJ whole genome shotgun (WGS) entry which is preliminary data.</text>
</comment>